<feature type="compositionally biased region" description="Basic and acidic residues" evidence="1">
    <location>
        <begin position="316"/>
        <end position="327"/>
    </location>
</feature>
<keyword evidence="3" id="KW-1185">Reference proteome</keyword>
<feature type="region of interest" description="Disordered" evidence="1">
    <location>
        <begin position="71"/>
        <end position="147"/>
    </location>
</feature>
<feature type="compositionally biased region" description="Basic and acidic residues" evidence="1">
    <location>
        <begin position="99"/>
        <end position="109"/>
    </location>
</feature>
<accession>A0A8J5JTP1</accession>
<name>A0A8J5JTP1_HOMAM</name>
<evidence type="ECO:0000256" key="1">
    <source>
        <dbReference type="SAM" id="MobiDB-lite"/>
    </source>
</evidence>
<sequence length="530" mass="60886">MLGDQLLPLWRLQPIILKQPSKSNIIKHAFFYLQWLKVGVAILSQGCPSEESYLGVMDRFGNGWRENFFKQQKREQGKQKQQKQKLQNPNKTKQPQQLEQERPKQHEQEQPEQQGQGQLRQHEQEQPKQHEQNGQQKQQQRGRAHLRHTQMDPEEVNVTDLCHSADNPSTLAGTSLSNCKPKIQNSQENTNHRVKFDTIKRKYDQFKNLKHLYKSGKRYCQVNKTHMEHNYFISDADSVAVNPRWKPQNMRQCVSGSLTQSKSDKVNKSSSLPVCSSGATHTLHSTSINVSDMRTVEVQDKHIRKADLTSASPRFKNKENSNEDHNGLSRPSRTLISCRSHEDSKSIPRFHCGIVDPMWPQYTSMPGGLSPKNLASPKKDCSTSTSYPPLLKCPPQTNDFLTSNYLKTVPLLYAEYNSPLRSVLEMNLFGSPTKGVDITSDDINQYECCHLEHPSSVPLSPWNTSQFLPYSPSLFSVRASLYDAEQLKMSGEVGKHMSMSPHKLRWRPKYPPKKTELIRPVKRNKTKCKY</sequence>
<comment type="caution">
    <text evidence="2">The sequence shown here is derived from an EMBL/GenBank/DDBJ whole genome shotgun (WGS) entry which is preliminary data.</text>
</comment>
<organism evidence="2 3">
    <name type="scientific">Homarus americanus</name>
    <name type="common">American lobster</name>
    <dbReference type="NCBI Taxonomy" id="6706"/>
    <lineage>
        <taxon>Eukaryota</taxon>
        <taxon>Metazoa</taxon>
        <taxon>Ecdysozoa</taxon>
        <taxon>Arthropoda</taxon>
        <taxon>Crustacea</taxon>
        <taxon>Multicrustacea</taxon>
        <taxon>Malacostraca</taxon>
        <taxon>Eumalacostraca</taxon>
        <taxon>Eucarida</taxon>
        <taxon>Decapoda</taxon>
        <taxon>Pleocyemata</taxon>
        <taxon>Astacidea</taxon>
        <taxon>Nephropoidea</taxon>
        <taxon>Nephropidae</taxon>
        <taxon>Homarus</taxon>
    </lineage>
</organism>
<reference evidence="2" key="1">
    <citation type="journal article" date="2021" name="Sci. Adv.">
        <title>The American lobster genome reveals insights on longevity, neural, and immune adaptations.</title>
        <authorList>
            <person name="Polinski J.M."/>
            <person name="Zimin A.V."/>
            <person name="Clark K.F."/>
            <person name="Kohn A.B."/>
            <person name="Sadowski N."/>
            <person name="Timp W."/>
            <person name="Ptitsyn A."/>
            <person name="Khanna P."/>
            <person name="Romanova D.Y."/>
            <person name="Williams P."/>
            <person name="Greenwood S.J."/>
            <person name="Moroz L.L."/>
            <person name="Walt D.R."/>
            <person name="Bodnar A.G."/>
        </authorList>
    </citation>
    <scope>NUCLEOTIDE SEQUENCE</scope>
    <source>
        <strain evidence="2">GMGI-L3</strain>
    </source>
</reference>
<feature type="compositionally biased region" description="Basic and acidic residues" evidence="1">
    <location>
        <begin position="120"/>
        <end position="131"/>
    </location>
</feature>
<evidence type="ECO:0000313" key="2">
    <source>
        <dbReference type="EMBL" id="KAG7161620.1"/>
    </source>
</evidence>
<feature type="region of interest" description="Disordered" evidence="1">
    <location>
        <begin position="305"/>
        <end position="333"/>
    </location>
</feature>
<feature type="region of interest" description="Disordered" evidence="1">
    <location>
        <begin position="256"/>
        <end position="276"/>
    </location>
</feature>
<evidence type="ECO:0000313" key="3">
    <source>
        <dbReference type="Proteomes" id="UP000747542"/>
    </source>
</evidence>
<dbReference type="EMBL" id="JAHLQT010028947">
    <property type="protein sequence ID" value="KAG7161620.1"/>
    <property type="molecule type" value="Genomic_DNA"/>
</dbReference>
<feature type="compositionally biased region" description="Low complexity" evidence="1">
    <location>
        <begin position="84"/>
        <end position="97"/>
    </location>
</feature>
<proteinExistence type="predicted"/>
<feature type="region of interest" description="Disordered" evidence="1">
    <location>
        <begin position="169"/>
        <end position="189"/>
    </location>
</feature>
<dbReference type="Proteomes" id="UP000747542">
    <property type="component" value="Unassembled WGS sequence"/>
</dbReference>
<dbReference type="AlphaFoldDB" id="A0A8J5JTP1"/>
<protein>
    <submittedName>
        <fullName evidence="2">Uncharacterized protein</fullName>
    </submittedName>
</protein>
<gene>
    <name evidence="2" type="ORF">Hamer_G014187</name>
</gene>